<protein>
    <submittedName>
        <fullName evidence="1">Uncharacterized protein</fullName>
    </submittedName>
</protein>
<reference evidence="1" key="1">
    <citation type="submission" date="2022-12" db="EMBL/GenBank/DDBJ databases">
        <authorList>
            <person name="Petersen C."/>
        </authorList>
    </citation>
    <scope>NUCLEOTIDE SEQUENCE</scope>
    <source>
        <strain evidence="1">IBT 30728</strain>
    </source>
</reference>
<dbReference type="EMBL" id="JAPWDQ010000001">
    <property type="protein sequence ID" value="KAJ5495651.1"/>
    <property type="molecule type" value="Genomic_DNA"/>
</dbReference>
<comment type="caution">
    <text evidence="1">The sequence shown here is derived from an EMBL/GenBank/DDBJ whole genome shotgun (WGS) entry which is preliminary data.</text>
</comment>
<evidence type="ECO:0000313" key="1">
    <source>
        <dbReference type="EMBL" id="KAJ5495651.1"/>
    </source>
</evidence>
<proteinExistence type="predicted"/>
<keyword evidence="2" id="KW-1185">Reference proteome</keyword>
<dbReference type="RefSeq" id="XP_056794664.1">
    <property type="nucleotide sequence ID" value="XM_056930371.1"/>
</dbReference>
<gene>
    <name evidence="1" type="ORF">N7539_000767</name>
</gene>
<dbReference type="AlphaFoldDB" id="A0A9W9XMA6"/>
<sequence>MYLYLHSHYNVAGEAEHLHILPGSPLVSTTAGVERRSLEWPVPLHVAWPRSPARVIVAVTGHYQSEPVGHRFFSGDPVNLLQAKKTYSTIATDLQQQESYYYREEDGAQLKVHYSLDCESAPGGDSGDALTMRPCLLESRQTLYDPFDSLSIHDGSRSVFTRLSTHAELI</sequence>
<dbReference type="Proteomes" id="UP001148312">
    <property type="component" value="Unassembled WGS sequence"/>
</dbReference>
<organism evidence="1 2">
    <name type="scientific">Penicillium diatomitis</name>
    <dbReference type="NCBI Taxonomy" id="2819901"/>
    <lineage>
        <taxon>Eukaryota</taxon>
        <taxon>Fungi</taxon>
        <taxon>Dikarya</taxon>
        <taxon>Ascomycota</taxon>
        <taxon>Pezizomycotina</taxon>
        <taxon>Eurotiomycetes</taxon>
        <taxon>Eurotiomycetidae</taxon>
        <taxon>Eurotiales</taxon>
        <taxon>Aspergillaceae</taxon>
        <taxon>Penicillium</taxon>
    </lineage>
</organism>
<name>A0A9W9XMA6_9EURO</name>
<dbReference type="GeneID" id="81620620"/>
<accession>A0A9W9XMA6</accession>
<evidence type="ECO:0000313" key="2">
    <source>
        <dbReference type="Proteomes" id="UP001148312"/>
    </source>
</evidence>
<reference evidence="1" key="2">
    <citation type="journal article" date="2023" name="IMA Fungus">
        <title>Comparative genomic study of the Penicillium genus elucidates a diverse pangenome and 15 lateral gene transfer events.</title>
        <authorList>
            <person name="Petersen C."/>
            <person name="Sorensen T."/>
            <person name="Nielsen M.R."/>
            <person name="Sondergaard T.E."/>
            <person name="Sorensen J.L."/>
            <person name="Fitzpatrick D.A."/>
            <person name="Frisvad J.C."/>
            <person name="Nielsen K.L."/>
        </authorList>
    </citation>
    <scope>NUCLEOTIDE SEQUENCE</scope>
    <source>
        <strain evidence="1">IBT 30728</strain>
    </source>
</reference>